<proteinExistence type="predicted"/>
<gene>
    <name evidence="1" type="ORF">J2S45_001456</name>
</gene>
<evidence type="ECO:0000313" key="2">
    <source>
        <dbReference type="Proteomes" id="UP001230145"/>
    </source>
</evidence>
<sequence length="61" mass="7205">MQFRVRDRVEETGELARAIERFNKGISNIVLCRLIRLVGGQIAGLRIQFWFINRKLYRGLL</sequence>
<name>A0ABT9PJ80_9ACTO</name>
<keyword evidence="2" id="KW-1185">Reference proteome</keyword>
<protein>
    <submittedName>
        <fullName evidence="1">Uncharacterized protein</fullName>
    </submittedName>
</protein>
<reference evidence="1 2" key="1">
    <citation type="submission" date="2023-07" db="EMBL/GenBank/DDBJ databases">
        <title>Sequencing the genomes of 1000 actinobacteria strains.</title>
        <authorList>
            <person name="Klenk H.-P."/>
        </authorList>
    </citation>
    <scope>NUCLEOTIDE SEQUENCE [LARGE SCALE GENOMIC DNA]</scope>
    <source>
        <strain evidence="1 2">DSM 19515</strain>
    </source>
</reference>
<dbReference type="Proteomes" id="UP001230145">
    <property type="component" value="Unassembled WGS sequence"/>
</dbReference>
<evidence type="ECO:0000313" key="1">
    <source>
        <dbReference type="EMBL" id="MDP9832777.1"/>
    </source>
</evidence>
<accession>A0ABT9PJ80</accession>
<comment type="caution">
    <text evidence="1">The sequence shown here is derived from an EMBL/GenBank/DDBJ whole genome shotgun (WGS) entry which is preliminary data.</text>
</comment>
<organism evidence="1 2">
    <name type="scientific">Trueperella abortisuis</name>
    <dbReference type="NCBI Taxonomy" id="445930"/>
    <lineage>
        <taxon>Bacteria</taxon>
        <taxon>Bacillati</taxon>
        <taxon>Actinomycetota</taxon>
        <taxon>Actinomycetes</taxon>
        <taxon>Actinomycetales</taxon>
        <taxon>Actinomycetaceae</taxon>
        <taxon>Trueperella</taxon>
    </lineage>
</organism>
<dbReference type="EMBL" id="JAUSQL010000001">
    <property type="protein sequence ID" value="MDP9832777.1"/>
    <property type="molecule type" value="Genomic_DNA"/>
</dbReference>